<dbReference type="SUPFAM" id="SSF55681">
    <property type="entry name" value="Class II aaRS and biotin synthetases"/>
    <property type="match status" value="1"/>
</dbReference>
<evidence type="ECO:0000256" key="3">
    <source>
        <dbReference type="ARBA" id="ARBA00022741"/>
    </source>
</evidence>
<dbReference type="PRINTS" id="PR01042">
    <property type="entry name" value="TRNASYNTHASP"/>
</dbReference>
<accession>A0A381QTX1</accession>
<dbReference type="InterPro" id="IPR047090">
    <property type="entry name" value="AspRS_core"/>
</dbReference>
<comment type="similarity">
    <text evidence="1">Belongs to the class-II aminoacyl-tRNA synthetase family. Type 1 subfamily.</text>
</comment>
<dbReference type="PANTHER" id="PTHR22594:SF5">
    <property type="entry name" value="ASPARTATE--TRNA LIGASE, MITOCHONDRIAL"/>
    <property type="match status" value="1"/>
</dbReference>
<dbReference type="InterPro" id="IPR004524">
    <property type="entry name" value="Asp-tRNA-ligase_1"/>
</dbReference>
<evidence type="ECO:0000256" key="4">
    <source>
        <dbReference type="ARBA" id="ARBA00022840"/>
    </source>
</evidence>
<dbReference type="InterPro" id="IPR029351">
    <property type="entry name" value="GAD_dom"/>
</dbReference>
<organism evidence="8">
    <name type="scientific">marine metagenome</name>
    <dbReference type="NCBI Taxonomy" id="408172"/>
    <lineage>
        <taxon>unclassified sequences</taxon>
        <taxon>metagenomes</taxon>
        <taxon>ecological metagenomes</taxon>
    </lineage>
</organism>
<dbReference type="Pfam" id="PF02938">
    <property type="entry name" value="GAD"/>
    <property type="match status" value="1"/>
</dbReference>
<name>A0A381QTX1_9ZZZZ</name>
<dbReference type="NCBIfam" id="NF001750">
    <property type="entry name" value="PRK00476.1"/>
    <property type="match status" value="1"/>
</dbReference>
<dbReference type="Gene3D" id="3.30.930.10">
    <property type="entry name" value="Bira Bifunctional Protein, Domain 2"/>
    <property type="match status" value="1"/>
</dbReference>
<gene>
    <name evidence="8" type="ORF">METZ01_LOCUS35706</name>
</gene>
<evidence type="ECO:0000256" key="6">
    <source>
        <dbReference type="ARBA" id="ARBA00023146"/>
    </source>
</evidence>
<dbReference type="InterPro" id="IPR002312">
    <property type="entry name" value="Asp/Asn-tRNA-synth_IIb"/>
</dbReference>
<dbReference type="GO" id="GO:0004815">
    <property type="term" value="F:aspartate-tRNA ligase activity"/>
    <property type="evidence" value="ECO:0007669"/>
    <property type="project" value="TreeGrafter"/>
</dbReference>
<evidence type="ECO:0000256" key="1">
    <source>
        <dbReference type="ARBA" id="ARBA00006303"/>
    </source>
</evidence>
<dbReference type="HAMAP" id="MF_00044">
    <property type="entry name" value="Asp_tRNA_synth_type1"/>
    <property type="match status" value="1"/>
</dbReference>
<dbReference type="EMBL" id="UINC01001526">
    <property type="protein sequence ID" value="SUZ82852.1"/>
    <property type="molecule type" value="Genomic_DNA"/>
</dbReference>
<evidence type="ECO:0000256" key="5">
    <source>
        <dbReference type="ARBA" id="ARBA00022917"/>
    </source>
</evidence>
<dbReference type="InterPro" id="IPR045864">
    <property type="entry name" value="aa-tRNA-synth_II/BPL/LPL"/>
</dbReference>
<evidence type="ECO:0000256" key="2">
    <source>
        <dbReference type="ARBA" id="ARBA00022598"/>
    </source>
</evidence>
<dbReference type="CDD" id="cd00777">
    <property type="entry name" value="AspRS_core"/>
    <property type="match status" value="1"/>
</dbReference>
<keyword evidence="5" id="KW-0648">Protein biosynthesis</keyword>
<dbReference type="CDD" id="cd04317">
    <property type="entry name" value="EcAspRS_like_N"/>
    <property type="match status" value="1"/>
</dbReference>
<dbReference type="Gene3D" id="2.40.50.140">
    <property type="entry name" value="Nucleic acid-binding proteins"/>
    <property type="match status" value="1"/>
</dbReference>
<dbReference type="SUPFAM" id="SSF50249">
    <property type="entry name" value="Nucleic acid-binding proteins"/>
    <property type="match status" value="1"/>
</dbReference>
<dbReference type="InterPro" id="IPR004115">
    <property type="entry name" value="GAD-like_sf"/>
</dbReference>
<dbReference type="InterPro" id="IPR004364">
    <property type="entry name" value="Aa-tRNA-synt_II"/>
</dbReference>
<dbReference type="InterPro" id="IPR004365">
    <property type="entry name" value="NA-bd_OB_tRNA"/>
</dbReference>
<dbReference type="NCBIfam" id="TIGR00459">
    <property type="entry name" value="aspS_bact"/>
    <property type="match status" value="1"/>
</dbReference>
<protein>
    <recommendedName>
        <fullName evidence="7">Aminoacyl-transfer RNA synthetases class-II family profile domain-containing protein</fullName>
    </recommendedName>
</protein>
<dbReference type="GO" id="GO:0003676">
    <property type="term" value="F:nucleic acid binding"/>
    <property type="evidence" value="ECO:0007669"/>
    <property type="project" value="InterPro"/>
</dbReference>
<evidence type="ECO:0000259" key="7">
    <source>
        <dbReference type="PROSITE" id="PS50862"/>
    </source>
</evidence>
<evidence type="ECO:0000313" key="8">
    <source>
        <dbReference type="EMBL" id="SUZ82852.1"/>
    </source>
</evidence>
<dbReference type="GO" id="GO:0005737">
    <property type="term" value="C:cytoplasm"/>
    <property type="evidence" value="ECO:0007669"/>
    <property type="project" value="InterPro"/>
</dbReference>
<dbReference type="Gene3D" id="3.30.1360.30">
    <property type="entry name" value="GAD-like domain"/>
    <property type="match status" value="1"/>
</dbReference>
<proteinExistence type="inferred from homology"/>
<dbReference type="SUPFAM" id="SSF55261">
    <property type="entry name" value="GAD domain-like"/>
    <property type="match status" value="1"/>
</dbReference>
<feature type="domain" description="Aminoacyl-transfer RNA synthetases class-II family profile" evidence="7">
    <location>
        <begin position="120"/>
        <end position="526"/>
    </location>
</feature>
<dbReference type="GO" id="GO:0006422">
    <property type="term" value="P:aspartyl-tRNA aminoacylation"/>
    <property type="evidence" value="ECO:0007669"/>
    <property type="project" value="TreeGrafter"/>
</dbReference>
<reference evidence="8" key="1">
    <citation type="submission" date="2018-05" db="EMBL/GenBank/DDBJ databases">
        <authorList>
            <person name="Lanie J.A."/>
            <person name="Ng W.-L."/>
            <person name="Kazmierczak K.M."/>
            <person name="Andrzejewski T.M."/>
            <person name="Davidsen T.M."/>
            <person name="Wayne K.J."/>
            <person name="Tettelin H."/>
            <person name="Glass J.I."/>
            <person name="Rusch D."/>
            <person name="Podicherti R."/>
            <person name="Tsui H.-C.T."/>
            <person name="Winkler M.E."/>
        </authorList>
    </citation>
    <scope>NUCLEOTIDE SEQUENCE</scope>
</reference>
<dbReference type="GO" id="GO:0005524">
    <property type="term" value="F:ATP binding"/>
    <property type="evidence" value="ECO:0007669"/>
    <property type="project" value="UniProtKB-KW"/>
</dbReference>
<sequence length="559" mass="62264">VGRQVTLCGWVDRRREHGEHLAFVDLRDRSGVVQLVIDGAHDLRSEYVLQVTGTVRERPADTANDGLATGAVEVDATDVTVLSTAEPPPFPLDDRIDVDEVLRLRHRYVDLRRPRMQRNLEVRARVNSAIRQAMEEQGFIEVETPMLIASTPEGARDFVVPSRKEPGSFYALPQSPQIFKQLCMVGGVDRYYQIARCLRDEDLRADRQFEFMQLDAEASFVSQDDVLAFISYAISSATEAVTGERPGEIPRMSWHEAMERFGSDKPDIRFGMELVELTGVFADTGFRAFQAPCVKGIRVPGGADLSRNRLDDLTEQCKQWGAKGLVWMKVEDDGINSPVAKFLSNEEIDALRSTLEAEVGDLLLIVADERRTVSHVLGLVRLELGRPPVTEGGLHFLWVVDFPLFEGLDDAGNPIPAHHPFTMPHEEDLDALERGDLLNVRSRAYDLVLNGWELGSGSVRIHRREIQERIFAILGIGAEESQAKFGFLLDAFRYGAPPHAGFAFGMDRLTAILAGEENIREVIAFPKTQSGADPLTNAPTGIDEHHLTELGLRVLPPTD</sequence>
<dbReference type="PANTHER" id="PTHR22594">
    <property type="entry name" value="ASPARTYL/LYSYL-TRNA SYNTHETASE"/>
    <property type="match status" value="1"/>
</dbReference>
<dbReference type="Pfam" id="PF00152">
    <property type="entry name" value="tRNA-synt_2"/>
    <property type="match status" value="1"/>
</dbReference>
<dbReference type="InterPro" id="IPR012340">
    <property type="entry name" value="NA-bd_OB-fold"/>
</dbReference>
<keyword evidence="3" id="KW-0547">Nucleotide-binding</keyword>
<keyword evidence="4" id="KW-0067">ATP-binding</keyword>
<dbReference type="AlphaFoldDB" id="A0A381QTX1"/>
<dbReference type="InterPro" id="IPR006195">
    <property type="entry name" value="aa-tRNA-synth_II"/>
</dbReference>
<dbReference type="Pfam" id="PF01336">
    <property type="entry name" value="tRNA_anti-codon"/>
    <property type="match status" value="1"/>
</dbReference>
<feature type="non-terminal residue" evidence="8">
    <location>
        <position position="1"/>
    </location>
</feature>
<keyword evidence="2" id="KW-0436">Ligase</keyword>
<dbReference type="InterPro" id="IPR047089">
    <property type="entry name" value="Asp-tRNA-ligase_1_N"/>
</dbReference>
<keyword evidence="6" id="KW-0030">Aminoacyl-tRNA synthetase</keyword>
<dbReference type="PROSITE" id="PS50862">
    <property type="entry name" value="AA_TRNA_LIGASE_II"/>
    <property type="match status" value="1"/>
</dbReference>